<reference evidence="2" key="1">
    <citation type="submission" date="2009-10" db="EMBL/GenBank/DDBJ databases">
        <title>The genome sequence of Streptomyces sviceus strain ATCC 29083.</title>
        <authorList>
            <consortium name="The Broad Institute Genome Sequencing Platform"/>
            <consortium name="Broad Institute Microbial Sequencing Center"/>
            <person name="Fischbach M."/>
            <person name="Godfrey P."/>
            <person name="Ward D."/>
            <person name="Young S."/>
            <person name="Zeng Q."/>
            <person name="Koehrsen M."/>
            <person name="Alvarado L."/>
            <person name="Berlin A.M."/>
            <person name="Bochicchio J."/>
            <person name="Borenstein D."/>
            <person name="Chapman S.B."/>
            <person name="Chen Z."/>
            <person name="Engels R."/>
            <person name="Freedman E."/>
            <person name="Gellesch M."/>
            <person name="Goldberg J."/>
            <person name="Griggs A."/>
            <person name="Gujja S."/>
            <person name="Heilman E.R."/>
            <person name="Heiman D.I."/>
            <person name="Hepburn T.A."/>
            <person name="Howarth C."/>
            <person name="Jen D."/>
            <person name="Larson L."/>
            <person name="Lewis B."/>
            <person name="Mehta T."/>
            <person name="Park D."/>
            <person name="Pearson M."/>
            <person name="Richards J."/>
            <person name="Roberts A."/>
            <person name="Saif S."/>
            <person name="Shea T.D."/>
            <person name="Shenoy N."/>
            <person name="Sisk P."/>
            <person name="Stolte C."/>
            <person name="Sykes S.N."/>
            <person name="Thomson T."/>
            <person name="Walk T."/>
            <person name="White J."/>
            <person name="Yandava C."/>
            <person name="Straight P."/>
            <person name="Clardy J."/>
            <person name="Hung D."/>
            <person name="Kolter R."/>
            <person name="Mekalanos J."/>
            <person name="Walker S."/>
            <person name="Walsh C.T."/>
            <person name="Wieland-Brown L.C."/>
            <person name="Haas B."/>
            <person name="Nusbaum C."/>
            <person name="Birren B."/>
        </authorList>
    </citation>
    <scope>NUCLEOTIDE SEQUENCE [LARGE SCALE GENOMIC DNA]</scope>
    <source>
        <strain evidence="2">ATCC 29083</strain>
    </source>
</reference>
<gene>
    <name evidence="2" type="ORF">SSEG_07683</name>
</gene>
<dbReference type="AlphaFoldDB" id="B5I7P8"/>
<dbReference type="HOGENOM" id="CLU_966197_0_0_11"/>
<protein>
    <submittedName>
        <fullName evidence="2">Uncharacterized protein</fullName>
    </submittedName>
</protein>
<evidence type="ECO:0000313" key="2">
    <source>
        <dbReference type="EMBL" id="EDY61103.1"/>
    </source>
</evidence>
<dbReference type="EMBL" id="CM000951">
    <property type="protein sequence ID" value="EDY61103.1"/>
    <property type="molecule type" value="Genomic_DNA"/>
</dbReference>
<name>B5I7P8_STRX2</name>
<dbReference type="Proteomes" id="UP000002785">
    <property type="component" value="Chromosome"/>
</dbReference>
<accession>B5I7P8</accession>
<sequence>MFDRQGIPIPFTLRGKGETQDDPFDEHIADVLERTLPPELRVLRAGKPLVNPDIVLARPEEYRLLANGGEDFDTRSIVAIEVKKISPDKATGLPARGSGMDYNSTPPCETVRLYSERNEEILVPSFYLFALLGQAHDTQQVYVESMALVAGAALSKDTDLYDRITGRRKKAIGLGTYGDGADRQRPMLVFANPLGWSWMQKQATLISEREDLHEEFPDLAYVRSITRSWKPVEGLQPRKERFHCYRVAALDSRVEDPVEDPFPTPKKRTEETAQRGRFKIDLLRDSIF</sequence>
<organism evidence="2 3">
    <name type="scientific">Streptomyces sviceus (strain ATCC 29083 / DSM 924 / JCM 4929 / NBRC 13980 / NCIMB 11184 / NRRL 5439 / UC 5370)</name>
    <dbReference type="NCBI Taxonomy" id="463191"/>
    <lineage>
        <taxon>Bacteria</taxon>
        <taxon>Bacillati</taxon>
        <taxon>Actinomycetota</taxon>
        <taxon>Actinomycetes</taxon>
        <taxon>Kitasatosporales</taxon>
        <taxon>Streptomycetaceae</taxon>
        <taxon>Streptomyces</taxon>
    </lineage>
</organism>
<dbReference type="eggNOG" id="ENOG5031ZXC">
    <property type="taxonomic scope" value="Bacteria"/>
</dbReference>
<evidence type="ECO:0000256" key="1">
    <source>
        <dbReference type="SAM" id="MobiDB-lite"/>
    </source>
</evidence>
<keyword evidence="3" id="KW-1185">Reference proteome</keyword>
<evidence type="ECO:0000313" key="3">
    <source>
        <dbReference type="Proteomes" id="UP000002785"/>
    </source>
</evidence>
<feature type="region of interest" description="Disordered" evidence="1">
    <location>
        <begin position="1"/>
        <end position="22"/>
    </location>
</feature>
<proteinExistence type="predicted"/>